<feature type="binding site" evidence="18">
    <location>
        <position position="230"/>
    </location>
    <ligand>
        <name>Mg(2+)</name>
        <dbReference type="ChEBI" id="CHEBI:18420"/>
    </ligand>
</feature>
<dbReference type="Pfam" id="PF12804">
    <property type="entry name" value="NTP_transf_3"/>
    <property type="match status" value="1"/>
</dbReference>
<dbReference type="UniPathway" id="UPA00113">
    <property type="reaction ID" value="UER00532"/>
</dbReference>
<evidence type="ECO:0000256" key="5">
    <source>
        <dbReference type="ARBA" id="ARBA00022679"/>
    </source>
</evidence>
<feature type="binding site" evidence="18">
    <location>
        <begin position="10"/>
        <end position="13"/>
    </location>
    <ligand>
        <name>UDP-N-acetyl-alpha-D-glucosamine</name>
        <dbReference type="ChEBI" id="CHEBI:57705"/>
    </ligand>
</feature>
<dbReference type="InterPro" id="IPR025877">
    <property type="entry name" value="MobA-like_NTP_Trfase"/>
</dbReference>
<feature type="binding site" evidence="18">
    <location>
        <position position="352"/>
    </location>
    <ligand>
        <name>UDP-N-acetyl-alpha-D-glucosamine</name>
        <dbReference type="ChEBI" id="CHEBI:57705"/>
    </ligand>
</feature>
<evidence type="ECO:0000256" key="16">
    <source>
        <dbReference type="ARBA" id="ARBA00048493"/>
    </source>
</evidence>
<feature type="binding site" evidence="18">
    <location>
        <position position="319"/>
    </location>
    <ligand>
        <name>UDP-N-acetyl-alpha-D-glucosamine</name>
        <dbReference type="ChEBI" id="CHEBI:57705"/>
    </ligand>
</feature>
<dbReference type="GO" id="GO:0006048">
    <property type="term" value="P:UDP-N-acetylglucosamine biosynthetic process"/>
    <property type="evidence" value="ECO:0007669"/>
    <property type="project" value="UniProtKB-UniPathway"/>
</dbReference>
<dbReference type="InterPro" id="IPR011004">
    <property type="entry name" value="Trimer_LpxA-like_sf"/>
</dbReference>
<dbReference type="GO" id="GO:0003977">
    <property type="term" value="F:UDP-N-acetylglucosamine diphosphorylase activity"/>
    <property type="evidence" value="ECO:0007669"/>
    <property type="project" value="UniProtKB-UniRule"/>
</dbReference>
<evidence type="ECO:0000256" key="2">
    <source>
        <dbReference type="ARBA" id="ARBA00007707"/>
    </source>
</evidence>
<evidence type="ECO:0000256" key="15">
    <source>
        <dbReference type="ARBA" id="ARBA00048247"/>
    </source>
</evidence>
<dbReference type="CDD" id="cd02540">
    <property type="entry name" value="GT2_GlmU_N_bac"/>
    <property type="match status" value="1"/>
</dbReference>
<dbReference type="PANTHER" id="PTHR43584:SF3">
    <property type="entry name" value="BIFUNCTIONAL PROTEIN GLMU"/>
    <property type="match status" value="1"/>
</dbReference>
<comment type="pathway">
    <text evidence="18">Nucleotide-sugar biosynthesis; UDP-N-acetyl-alpha-D-glucosamine biosynthesis; UDP-N-acetyl-alpha-D-glucosamine from N-acetyl-alpha-D-glucosamine 1-phosphate: step 1/1.</text>
</comment>
<keyword evidence="8 18" id="KW-0677">Repeat</keyword>
<dbReference type="RefSeq" id="WP_158765611.1">
    <property type="nucleotide sequence ID" value="NZ_CP047045.1"/>
</dbReference>
<feature type="binding site" evidence="18">
    <location>
        <position position="143"/>
    </location>
    <ligand>
        <name>UDP-N-acetyl-alpha-D-glucosamine</name>
        <dbReference type="ChEBI" id="CHEBI:57705"/>
    </ligand>
</feature>
<comment type="function">
    <text evidence="17 18">Catalyzes the last two sequential reactions in the de novo biosynthetic pathway for UDP-N-acetylglucosamine (UDP-GlcNAc). The C-terminal domain catalyzes the transfer of acetyl group from acetyl coenzyme A to glucosamine-1-phosphate (GlcN-1-P) to produce N-acetylglucosamine-1-phosphate (GlcNAc-1-P), which is converted into UDP-GlcNAc by the transfer of uridine 5-monophosphate (from uridine 5-triphosphate), a reaction catalyzed by the N-terminal domain.</text>
</comment>
<keyword evidence="11 18" id="KW-0573">Peptidoglycan synthesis</keyword>
<dbReference type="InterPro" id="IPR005882">
    <property type="entry name" value="Bifunctional_GlmU"/>
</dbReference>
<feature type="binding site" evidence="18">
    <location>
        <position position="173"/>
    </location>
    <ligand>
        <name>UDP-N-acetyl-alpha-D-glucosamine</name>
        <dbReference type="ChEBI" id="CHEBI:57705"/>
    </ligand>
</feature>
<feature type="active site" description="Proton acceptor" evidence="18">
    <location>
        <position position="349"/>
    </location>
</feature>
<organism evidence="20 21">
    <name type="scientific">Terricaulis silvestris</name>
    <dbReference type="NCBI Taxonomy" id="2686094"/>
    <lineage>
        <taxon>Bacteria</taxon>
        <taxon>Pseudomonadati</taxon>
        <taxon>Pseudomonadota</taxon>
        <taxon>Alphaproteobacteria</taxon>
        <taxon>Caulobacterales</taxon>
        <taxon>Caulobacteraceae</taxon>
        <taxon>Terricaulis</taxon>
    </lineage>
</organism>
<dbReference type="GO" id="GO:0005737">
    <property type="term" value="C:cytoplasm"/>
    <property type="evidence" value="ECO:0007669"/>
    <property type="project" value="UniProtKB-SubCell"/>
</dbReference>
<feature type="binding site" evidence="18">
    <location>
        <begin position="105"/>
        <end position="107"/>
    </location>
    <ligand>
        <name>UDP-N-acetyl-alpha-D-glucosamine</name>
        <dbReference type="ChEBI" id="CHEBI:57705"/>
    </ligand>
</feature>
<dbReference type="GO" id="GO:0071555">
    <property type="term" value="P:cell wall organization"/>
    <property type="evidence" value="ECO:0007669"/>
    <property type="project" value="UniProtKB-KW"/>
</dbReference>
<evidence type="ECO:0000256" key="7">
    <source>
        <dbReference type="ARBA" id="ARBA00022723"/>
    </source>
</evidence>
<evidence type="ECO:0000313" key="21">
    <source>
        <dbReference type="Proteomes" id="UP000431269"/>
    </source>
</evidence>
<dbReference type="InterPro" id="IPR001451">
    <property type="entry name" value="Hexapep"/>
</dbReference>
<dbReference type="SUPFAM" id="SSF51161">
    <property type="entry name" value="Trimeric LpxA-like enzymes"/>
    <property type="match status" value="1"/>
</dbReference>
<evidence type="ECO:0000256" key="14">
    <source>
        <dbReference type="ARBA" id="ARBA00023316"/>
    </source>
</evidence>
<name>A0A6I6MJ74_9CAUL</name>
<accession>A0A6I6MJ74</accession>
<feature type="binding site" evidence="18">
    <location>
        <position position="363"/>
    </location>
    <ligand>
        <name>UDP-N-acetyl-alpha-D-glucosamine</name>
        <dbReference type="ChEBI" id="CHEBI:57705"/>
    </ligand>
</feature>
<feature type="binding site" evidence="18">
    <location>
        <position position="426"/>
    </location>
    <ligand>
        <name>acetyl-CoA</name>
        <dbReference type="ChEBI" id="CHEBI:57288"/>
    </ligand>
</feature>
<feature type="binding site" evidence="18">
    <location>
        <position position="409"/>
    </location>
    <ligand>
        <name>acetyl-CoA</name>
        <dbReference type="ChEBI" id="CHEBI:57288"/>
    </ligand>
</feature>
<comment type="pathway">
    <text evidence="18">Nucleotide-sugar biosynthesis; UDP-N-acetyl-alpha-D-glucosamine biosynthesis; N-acetyl-alpha-D-glucosamine 1-phosphate from alpha-D-glucosamine 6-phosphate (route II): step 2/2.</text>
</comment>
<dbReference type="Pfam" id="PF00132">
    <property type="entry name" value="Hexapep"/>
    <property type="match status" value="1"/>
</dbReference>
<evidence type="ECO:0000256" key="8">
    <source>
        <dbReference type="ARBA" id="ARBA00022737"/>
    </source>
</evidence>
<evidence type="ECO:0000256" key="3">
    <source>
        <dbReference type="ARBA" id="ARBA00007947"/>
    </source>
</evidence>
<feature type="binding site" evidence="18">
    <location>
        <position position="107"/>
    </location>
    <ligand>
        <name>Mg(2+)</name>
        <dbReference type="ChEBI" id="CHEBI:18420"/>
    </ligand>
</feature>
<evidence type="ECO:0000256" key="6">
    <source>
        <dbReference type="ARBA" id="ARBA00022695"/>
    </source>
</evidence>
<feature type="region of interest" description="Pyrophosphorylase" evidence="18">
    <location>
        <begin position="1"/>
        <end position="232"/>
    </location>
</feature>
<dbReference type="CDD" id="cd03353">
    <property type="entry name" value="LbH_GlmU_C"/>
    <property type="match status" value="1"/>
</dbReference>
<evidence type="ECO:0000256" key="9">
    <source>
        <dbReference type="ARBA" id="ARBA00022842"/>
    </source>
</evidence>
<feature type="binding site" evidence="18">
    <location>
        <position position="366"/>
    </location>
    <ligand>
        <name>acetyl-CoA</name>
        <dbReference type="ChEBI" id="CHEBI:57288"/>
    </ligand>
</feature>
<sequence>MSRARAAIILAAGQGTRMKSELPKVLHPVGGRAMLDWAIAAAAKIGATRTIVVTGAHAPAVGEHVAKALGPNASVIQDPPLGTAHAVRAAETAMAGFDGDVIILYGDAPFVPPARLEDMFTLRTEKNGIVVLAFEARDPTGYGRVVRNADGTLERIVEHKDASEAERANTLCNSGVLCADAKTLFGLLAKVKNENAKREYYLTDIPAIGRAEGVQTQVLIGEESDAMGVNSKVELAAAEAAFQQRARIGAMEAGVTLIDPATVFFSYDTEIAPDVVIEPNIFFGPGVKIAKGALIHAFCHFERTEVGENAAIGPFARFRPGSKLGKKVKIGNFVEVKNSVFGEGAKASHLAYIGDADVGPRANLGAGTIVCNYDGFDKYRTTIGADAFIGSDTALVSPVTIGDRAYTGTGSVITKDVPAGALGVARSRQVNLEGWADKNREKKLKAKAEKDKRE</sequence>
<evidence type="ECO:0000256" key="13">
    <source>
        <dbReference type="ARBA" id="ARBA00023315"/>
    </source>
</evidence>
<dbReference type="Proteomes" id="UP000431269">
    <property type="component" value="Chromosome"/>
</dbReference>
<dbReference type="HAMAP" id="MF_01631">
    <property type="entry name" value="GlmU"/>
    <property type="match status" value="1"/>
</dbReference>
<dbReference type="SUPFAM" id="SSF53448">
    <property type="entry name" value="Nucleotide-diphospho-sugar transferases"/>
    <property type="match status" value="1"/>
</dbReference>
<comment type="cofactor">
    <cofactor evidence="18">
        <name>Mg(2+)</name>
        <dbReference type="ChEBI" id="CHEBI:18420"/>
    </cofactor>
    <text evidence="18">Binds 1 Mg(2+) ion per subunit.</text>
</comment>
<feature type="domain" description="MobA-like NTP transferase" evidence="19">
    <location>
        <begin position="7"/>
        <end position="144"/>
    </location>
</feature>
<dbReference type="GO" id="GO:0016020">
    <property type="term" value="C:membrane"/>
    <property type="evidence" value="ECO:0007669"/>
    <property type="project" value="GOC"/>
</dbReference>
<keyword evidence="14 18" id="KW-0961">Cell wall biogenesis/degradation</keyword>
<feature type="binding site" evidence="18">
    <location>
        <position position="391"/>
    </location>
    <ligand>
        <name>acetyl-CoA</name>
        <dbReference type="ChEBI" id="CHEBI:57288"/>
    </ligand>
</feature>
<feature type="region of interest" description="Linker" evidence="18">
    <location>
        <begin position="233"/>
        <end position="253"/>
    </location>
</feature>
<dbReference type="Gene3D" id="2.160.10.10">
    <property type="entry name" value="Hexapeptide repeat proteins"/>
    <property type="match status" value="1"/>
</dbReference>
<comment type="subcellular location">
    <subcellularLocation>
        <location evidence="1 18">Cytoplasm</location>
    </subcellularLocation>
</comment>
<comment type="pathway">
    <text evidence="18">Bacterial outer membrane biogenesis; LPS lipid A biosynthesis.</text>
</comment>
<feature type="binding site" evidence="18">
    <location>
        <position position="158"/>
    </location>
    <ligand>
        <name>UDP-N-acetyl-alpha-D-glucosamine</name>
        <dbReference type="ChEBI" id="CHEBI:57705"/>
    </ligand>
</feature>
<dbReference type="GO" id="GO:0009245">
    <property type="term" value="P:lipid A biosynthetic process"/>
    <property type="evidence" value="ECO:0007669"/>
    <property type="project" value="UniProtKB-UniRule"/>
</dbReference>
<keyword evidence="6 18" id="KW-0548">Nucleotidyltransferase</keyword>
<dbReference type="NCBIfam" id="NF010933">
    <property type="entry name" value="PRK14353.1"/>
    <property type="match status" value="1"/>
</dbReference>
<evidence type="ECO:0000256" key="11">
    <source>
        <dbReference type="ARBA" id="ARBA00022984"/>
    </source>
</evidence>
<dbReference type="PANTHER" id="PTHR43584">
    <property type="entry name" value="NUCLEOTIDYL TRANSFERASE"/>
    <property type="match status" value="1"/>
</dbReference>
<dbReference type="UniPathway" id="UPA00973"/>
<dbReference type="GO" id="GO:0000287">
    <property type="term" value="F:magnesium ion binding"/>
    <property type="evidence" value="ECO:0007669"/>
    <property type="project" value="UniProtKB-UniRule"/>
</dbReference>
<dbReference type="KEGG" id="tsv:DSM104635_01517"/>
<dbReference type="GO" id="GO:0008360">
    <property type="term" value="P:regulation of cell shape"/>
    <property type="evidence" value="ECO:0007669"/>
    <property type="project" value="UniProtKB-KW"/>
</dbReference>
<dbReference type="GO" id="GO:0009252">
    <property type="term" value="P:peptidoglycan biosynthetic process"/>
    <property type="evidence" value="ECO:0007669"/>
    <property type="project" value="UniProtKB-UniRule"/>
</dbReference>
<dbReference type="InterPro" id="IPR038009">
    <property type="entry name" value="GlmU_C_LbH"/>
</dbReference>
<feature type="binding site" evidence="18">
    <location>
        <position position="24"/>
    </location>
    <ligand>
        <name>UDP-N-acetyl-alpha-D-glucosamine</name>
        <dbReference type="ChEBI" id="CHEBI:57705"/>
    </ligand>
</feature>
<evidence type="ECO:0000256" key="4">
    <source>
        <dbReference type="ARBA" id="ARBA00022490"/>
    </source>
</evidence>
<feature type="region of interest" description="N-acetyltransferase" evidence="18">
    <location>
        <begin position="254"/>
        <end position="454"/>
    </location>
</feature>
<evidence type="ECO:0000256" key="1">
    <source>
        <dbReference type="ARBA" id="ARBA00004496"/>
    </source>
</evidence>
<evidence type="ECO:0000259" key="19">
    <source>
        <dbReference type="Pfam" id="PF12804"/>
    </source>
</evidence>
<reference evidence="21" key="1">
    <citation type="submission" date="2019-12" db="EMBL/GenBank/DDBJ databases">
        <title>Complete genome of Terracaulis silvestris 0127_4.</title>
        <authorList>
            <person name="Vieira S."/>
            <person name="Riedel T."/>
            <person name="Sproer C."/>
            <person name="Pascual J."/>
            <person name="Boedeker C."/>
            <person name="Overmann J."/>
        </authorList>
    </citation>
    <scope>NUCLEOTIDE SEQUENCE [LARGE SCALE GENOMIC DNA]</scope>
    <source>
        <strain evidence="21">0127_4</strain>
    </source>
</reference>
<protein>
    <recommendedName>
        <fullName evidence="18">Bifunctional protein GlmU</fullName>
    </recommendedName>
    <domain>
        <recommendedName>
            <fullName evidence="18">UDP-N-acetylglucosamine pyrophosphorylase</fullName>
            <ecNumber evidence="18">2.7.7.23</ecNumber>
        </recommendedName>
        <alternativeName>
            <fullName evidence="18">N-acetylglucosamine-1-phosphate uridyltransferase</fullName>
        </alternativeName>
    </domain>
    <domain>
        <recommendedName>
            <fullName evidence="18">Glucosamine-1-phosphate N-acetyltransferase</fullName>
            <ecNumber evidence="18">2.3.1.157</ecNumber>
        </recommendedName>
    </domain>
</protein>
<dbReference type="InterPro" id="IPR050065">
    <property type="entry name" value="GlmU-like"/>
</dbReference>
<evidence type="ECO:0000313" key="20">
    <source>
        <dbReference type="EMBL" id="QGZ94689.1"/>
    </source>
</evidence>
<keyword evidence="12 18" id="KW-0511">Multifunctional enzyme</keyword>
<dbReference type="GO" id="GO:0019134">
    <property type="term" value="F:glucosamine-1-phosphate N-acetyltransferase activity"/>
    <property type="evidence" value="ECO:0007669"/>
    <property type="project" value="UniProtKB-UniRule"/>
</dbReference>
<keyword evidence="13 18" id="KW-0012">Acyltransferase</keyword>
<comment type="catalytic activity">
    <reaction evidence="15 18">
        <text>alpha-D-glucosamine 1-phosphate + acetyl-CoA = N-acetyl-alpha-D-glucosamine 1-phosphate + CoA + H(+)</text>
        <dbReference type="Rhea" id="RHEA:13725"/>
        <dbReference type="ChEBI" id="CHEBI:15378"/>
        <dbReference type="ChEBI" id="CHEBI:57287"/>
        <dbReference type="ChEBI" id="CHEBI:57288"/>
        <dbReference type="ChEBI" id="CHEBI:57776"/>
        <dbReference type="ChEBI" id="CHEBI:58516"/>
        <dbReference type="EC" id="2.3.1.157"/>
    </reaction>
</comment>
<dbReference type="NCBIfam" id="TIGR01173">
    <property type="entry name" value="glmU"/>
    <property type="match status" value="1"/>
</dbReference>
<keyword evidence="5 18" id="KW-0808">Transferase</keyword>
<keyword evidence="4 18" id="KW-0963">Cytoplasm</keyword>
<feature type="binding site" evidence="18">
    <location>
        <position position="337"/>
    </location>
    <ligand>
        <name>UDP-N-acetyl-alpha-D-glucosamine</name>
        <dbReference type="ChEBI" id="CHEBI:57705"/>
    </ligand>
</feature>
<keyword evidence="21" id="KW-1185">Reference proteome</keyword>
<dbReference type="EC" id="2.7.7.23" evidence="18"/>
<dbReference type="AlphaFoldDB" id="A0A6I6MJ74"/>
<evidence type="ECO:0000256" key="18">
    <source>
        <dbReference type="HAMAP-Rule" id="MF_01631"/>
    </source>
</evidence>
<comment type="catalytic activity">
    <reaction evidence="16 18">
        <text>N-acetyl-alpha-D-glucosamine 1-phosphate + UTP + H(+) = UDP-N-acetyl-alpha-D-glucosamine + diphosphate</text>
        <dbReference type="Rhea" id="RHEA:13509"/>
        <dbReference type="ChEBI" id="CHEBI:15378"/>
        <dbReference type="ChEBI" id="CHEBI:33019"/>
        <dbReference type="ChEBI" id="CHEBI:46398"/>
        <dbReference type="ChEBI" id="CHEBI:57705"/>
        <dbReference type="ChEBI" id="CHEBI:57776"/>
        <dbReference type="EC" id="2.7.7.23"/>
    </reaction>
</comment>
<evidence type="ECO:0000256" key="12">
    <source>
        <dbReference type="ARBA" id="ARBA00023268"/>
    </source>
</evidence>
<feature type="binding site" evidence="18">
    <location>
        <position position="230"/>
    </location>
    <ligand>
        <name>UDP-N-acetyl-alpha-D-glucosamine</name>
        <dbReference type="ChEBI" id="CHEBI:57705"/>
    </ligand>
</feature>
<comment type="similarity">
    <text evidence="2 18">In the C-terminal section; belongs to the transferase hexapeptide repeat family.</text>
</comment>
<keyword evidence="10 18" id="KW-0133">Cell shape</keyword>
<comment type="subunit">
    <text evidence="18">Homotrimer.</text>
</comment>
<dbReference type="EC" id="2.3.1.157" evidence="18"/>
<feature type="binding site" evidence="18">
    <location>
        <position position="77"/>
    </location>
    <ligand>
        <name>UDP-N-acetyl-alpha-D-glucosamine</name>
        <dbReference type="ChEBI" id="CHEBI:57705"/>
    </ligand>
</feature>
<dbReference type="EMBL" id="CP047045">
    <property type="protein sequence ID" value="QGZ94689.1"/>
    <property type="molecule type" value="Genomic_DNA"/>
</dbReference>
<evidence type="ECO:0000256" key="10">
    <source>
        <dbReference type="ARBA" id="ARBA00022960"/>
    </source>
</evidence>
<proteinExistence type="inferred from homology"/>
<keyword evidence="9 18" id="KW-0460">Magnesium</keyword>
<feature type="binding site" evidence="18">
    <location>
        <begin position="372"/>
        <end position="373"/>
    </location>
    <ligand>
        <name>acetyl-CoA</name>
        <dbReference type="ChEBI" id="CHEBI:57288"/>
    </ligand>
</feature>
<gene>
    <name evidence="18 20" type="primary">glmU</name>
    <name evidence="20" type="ORF">DSM104635_01517</name>
</gene>
<keyword evidence="7 18" id="KW-0479">Metal-binding</keyword>
<evidence type="ECO:0000256" key="17">
    <source>
        <dbReference type="ARBA" id="ARBA00049628"/>
    </source>
</evidence>
<dbReference type="Gene3D" id="3.90.550.10">
    <property type="entry name" value="Spore Coat Polysaccharide Biosynthesis Protein SpsA, Chain A"/>
    <property type="match status" value="1"/>
</dbReference>
<feature type="binding site" evidence="18">
    <location>
        <begin position="82"/>
        <end position="83"/>
    </location>
    <ligand>
        <name>UDP-N-acetyl-alpha-D-glucosamine</name>
        <dbReference type="ChEBI" id="CHEBI:57705"/>
    </ligand>
</feature>
<comment type="similarity">
    <text evidence="3 18">In the N-terminal section; belongs to the N-acetylglucosamine-1-phosphate uridyltransferase family.</text>
</comment>
<dbReference type="InterPro" id="IPR029044">
    <property type="entry name" value="Nucleotide-diphossugar_trans"/>
</dbReference>
<dbReference type="GO" id="GO:0000902">
    <property type="term" value="P:cell morphogenesis"/>
    <property type="evidence" value="ECO:0007669"/>
    <property type="project" value="UniProtKB-UniRule"/>
</dbReference>